<dbReference type="RefSeq" id="WP_141721031.1">
    <property type="nucleotide sequence ID" value="NZ_BDFE01000004.1"/>
</dbReference>
<reference evidence="2" key="1">
    <citation type="submission" date="2016-06" db="EMBL/GenBank/DDBJ databases">
        <title>Draft genome sequence of Desulfoplanes formicivorans strain Pf12B.</title>
        <authorList>
            <person name="Watanabe M."/>
            <person name="Kojima H."/>
            <person name="Fukui M."/>
        </authorList>
    </citation>
    <scope>NUCLEOTIDE SEQUENCE [LARGE SCALE GENOMIC DNA]</scope>
    <source>
        <strain evidence="2">Pf12B</strain>
    </source>
</reference>
<dbReference type="Proteomes" id="UP000095200">
    <property type="component" value="Unassembled WGS sequence"/>
</dbReference>
<organism evidence="1 2">
    <name type="scientific">Desulfoplanes formicivorans</name>
    <dbReference type="NCBI Taxonomy" id="1592317"/>
    <lineage>
        <taxon>Bacteria</taxon>
        <taxon>Pseudomonadati</taxon>
        <taxon>Thermodesulfobacteriota</taxon>
        <taxon>Desulfovibrionia</taxon>
        <taxon>Desulfovibrionales</taxon>
        <taxon>Desulfoplanaceae</taxon>
        <taxon>Desulfoplanes</taxon>
    </lineage>
</organism>
<evidence type="ECO:0000313" key="1">
    <source>
        <dbReference type="EMBL" id="GAU07460.1"/>
    </source>
</evidence>
<comment type="caution">
    <text evidence="1">The sequence shown here is derived from an EMBL/GenBank/DDBJ whole genome shotgun (WGS) entry which is preliminary data.</text>
</comment>
<gene>
    <name evidence="1" type="ORF">DPF_0142</name>
</gene>
<proteinExistence type="predicted"/>
<name>A0A194AE34_9BACT</name>
<evidence type="ECO:0000313" key="2">
    <source>
        <dbReference type="Proteomes" id="UP000095200"/>
    </source>
</evidence>
<sequence>MTLPYTIMITIPINNPLRISVPRIEGCWLQTDAQGLNLNLNFPGTTLEEMHAFTQGVRSVGLFAADTCPPIPFLILTFNDKVFGPVEGSFDARSQYGEYLKHFMNLPLPVRMGIFLSDMGRIKGICHVPLPPKVTLALRTIIRRQLETEYTTMDFARVKLNVQTAYTTRQLLENAAYIDE</sequence>
<dbReference type="AlphaFoldDB" id="A0A194AE34"/>
<protein>
    <submittedName>
        <fullName evidence="1">Uncharacterized protein</fullName>
    </submittedName>
</protein>
<accession>A0A194AE34</accession>
<dbReference type="EMBL" id="BDFE01000004">
    <property type="protein sequence ID" value="GAU07460.1"/>
    <property type="molecule type" value="Genomic_DNA"/>
</dbReference>
<keyword evidence="2" id="KW-1185">Reference proteome</keyword>